<dbReference type="GeneID" id="4108581"/>
<keyword evidence="1" id="KW-0150">Chloroplast</keyword>
<dbReference type="AlphaFoldDB" id="Q32RR4"/>
<keyword evidence="1" id="KW-0934">Plastid</keyword>
<sequence length="91" mass="10157">MIRRAIEPATQLQTGFWIYGTAGIEKSTMVSWIASIVVDPCAEMYGKNCTLFPNARLKGKYLMNASDVDVMTPEAERLCKTILGRDRIPSD</sequence>
<reference evidence="1" key="1">
    <citation type="journal article" date="2002" name="J. Phycol.">
        <title>Phylogenetic relationships among streptophytes as inferred from chloroplast small and large subunit rRNA gene sequences.</title>
        <authorList>
            <person name="Turmel M."/>
            <person name="Ehara M."/>
            <person name="Otis C."/>
            <person name="Lemieux C."/>
        </authorList>
    </citation>
    <scope>NUCLEOTIDE SEQUENCE</scope>
</reference>
<proteinExistence type="predicted"/>
<reference evidence="1" key="2">
    <citation type="journal article" date="2005" name="BMC Biol.">
        <title>The complete chloroplast DNA sequences of the charophycean green algae Staurastrum and Zygnema reveal that the chloroplast genome underwent extensive changes during the evolution of the Zygnematales.</title>
        <authorList>
            <person name="Turmel M."/>
            <person name="Otis C."/>
            <person name="Lemieux C."/>
        </authorList>
    </citation>
    <scope>NUCLEOTIDE SEQUENCE</scope>
</reference>
<geneLocation type="chloroplast" evidence="1"/>
<dbReference type="RefSeq" id="YP_636462.1">
    <property type="nucleotide sequence ID" value="NC_008116.1"/>
</dbReference>
<evidence type="ECO:0000313" key="1">
    <source>
        <dbReference type="EMBL" id="AAX45775.1"/>
    </source>
</evidence>
<organism evidence="1">
    <name type="scientific">Staurastrum punctulatum</name>
    <name type="common">Green alga</name>
    <name type="synonym">Cosmoastrum punctulatum</name>
    <dbReference type="NCBI Taxonomy" id="102822"/>
    <lineage>
        <taxon>Eukaryota</taxon>
        <taxon>Viridiplantae</taxon>
        <taxon>Streptophyta</taxon>
        <taxon>Zygnematophyceae</taxon>
        <taxon>Zygnematophycidae</taxon>
        <taxon>Desmidiales</taxon>
        <taxon>Desmidiaceae</taxon>
        <taxon>Staurastrum</taxon>
    </lineage>
</organism>
<dbReference type="EMBL" id="AY958085">
    <property type="protein sequence ID" value="AAX45775.1"/>
    <property type="molecule type" value="Genomic_DNA"/>
</dbReference>
<name>Q32RR4_STAPU</name>
<gene>
    <name evidence="1" type="primary">orf91</name>
</gene>
<accession>Q32RR4</accession>
<protein>
    <submittedName>
        <fullName evidence="1">Uncharacterized protein orf91</fullName>
    </submittedName>
</protein>